<dbReference type="PROSITE" id="PS50977">
    <property type="entry name" value="HTH_TETR_2"/>
    <property type="match status" value="1"/>
</dbReference>
<sequence>MAGRTQGRAAGLDRQRIAAAAVALADRDGLERFGVRRLASELGVDPMSIYHHIPGKAALLDAMSEAVLAEMPPVAEADLGWLEIARHTAHAYREIAYRHPRVFPLLATRPQTSPVALAALERLVAAMRAADLPDQVVADAPLTLFAFLNGYLLAVLSGGGAAPPIDAAAYPVMTALTPLQAGFGSREEFDRLLGTVLAAIRDR</sequence>
<dbReference type="PANTHER" id="PTHR30055:SF151">
    <property type="entry name" value="TRANSCRIPTIONAL REGULATORY PROTEIN"/>
    <property type="match status" value="1"/>
</dbReference>
<evidence type="ECO:0000313" key="7">
    <source>
        <dbReference type="Proteomes" id="UP000754495"/>
    </source>
</evidence>
<dbReference type="RefSeq" id="WP_167116875.1">
    <property type="nucleotide sequence ID" value="NZ_JAANOU010000001.1"/>
</dbReference>
<protein>
    <submittedName>
        <fullName evidence="6">AcrR family transcriptional regulator</fullName>
    </submittedName>
</protein>
<feature type="domain" description="HTH tetR-type" evidence="5">
    <location>
        <begin position="11"/>
        <end position="71"/>
    </location>
</feature>
<dbReference type="SUPFAM" id="SSF46689">
    <property type="entry name" value="Homeodomain-like"/>
    <property type="match status" value="1"/>
</dbReference>
<dbReference type="InterPro" id="IPR009057">
    <property type="entry name" value="Homeodomain-like_sf"/>
</dbReference>
<gene>
    <name evidence="6" type="ORF">FHX46_003845</name>
</gene>
<dbReference type="InterPro" id="IPR001647">
    <property type="entry name" value="HTH_TetR"/>
</dbReference>
<dbReference type="Gene3D" id="1.10.357.10">
    <property type="entry name" value="Tetracycline Repressor, domain 2"/>
    <property type="match status" value="1"/>
</dbReference>
<keyword evidence="1" id="KW-0805">Transcription regulation</keyword>
<keyword evidence="3" id="KW-0804">Transcription</keyword>
<feature type="DNA-binding region" description="H-T-H motif" evidence="4">
    <location>
        <begin position="34"/>
        <end position="53"/>
    </location>
</feature>
<dbReference type="PANTHER" id="PTHR30055">
    <property type="entry name" value="HTH-TYPE TRANSCRIPTIONAL REGULATOR RUTR"/>
    <property type="match status" value="1"/>
</dbReference>
<reference evidence="6 7" key="1">
    <citation type="submission" date="2020-03" db="EMBL/GenBank/DDBJ databases">
        <title>Sequencing the genomes of 1000 actinobacteria strains.</title>
        <authorList>
            <person name="Klenk H.-P."/>
        </authorList>
    </citation>
    <scope>NUCLEOTIDE SEQUENCE [LARGE SCALE GENOMIC DNA]</scope>
    <source>
        <strain evidence="6 7">DSM 45668</strain>
    </source>
</reference>
<name>A0ABX0SXF4_9PSEU</name>
<proteinExistence type="predicted"/>
<evidence type="ECO:0000256" key="1">
    <source>
        <dbReference type="ARBA" id="ARBA00023015"/>
    </source>
</evidence>
<dbReference type="InterPro" id="IPR036271">
    <property type="entry name" value="Tet_transcr_reg_TetR-rel_C_sf"/>
</dbReference>
<keyword evidence="2 4" id="KW-0238">DNA-binding</keyword>
<evidence type="ECO:0000256" key="3">
    <source>
        <dbReference type="ARBA" id="ARBA00023163"/>
    </source>
</evidence>
<evidence type="ECO:0000313" key="6">
    <source>
        <dbReference type="EMBL" id="NIH81315.1"/>
    </source>
</evidence>
<evidence type="ECO:0000259" key="5">
    <source>
        <dbReference type="PROSITE" id="PS50977"/>
    </source>
</evidence>
<dbReference type="SUPFAM" id="SSF48498">
    <property type="entry name" value="Tetracyclin repressor-like, C-terminal domain"/>
    <property type="match status" value="1"/>
</dbReference>
<comment type="caution">
    <text evidence="6">The sequence shown here is derived from an EMBL/GenBank/DDBJ whole genome shotgun (WGS) entry which is preliminary data.</text>
</comment>
<organism evidence="6 7">
    <name type="scientific">Amycolatopsis viridis</name>
    <dbReference type="NCBI Taxonomy" id="185678"/>
    <lineage>
        <taxon>Bacteria</taxon>
        <taxon>Bacillati</taxon>
        <taxon>Actinomycetota</taxon>
        <taxon>Actinomycetes</taxon>
        <taxon>Pseudonocardiales</taxon>
        <taxon>Pseudonocardiaceae</taxon>
        <taxon>Amycolatopsis</taxon>
    </lineage>
</organism>
<evidence type="ECO:0000256" key="2">
    <source>
        <dbReference type="ARBA" id="ARBA00023125"/>
    </source>
</evidence>
<dbReference type="Pfam" id="PF00440">
    <property type="entry name" value="TetR_N"/>
    <property type="match status" value="1"/>
</dbReference>
<dbReference type="Pfam" id="PF02909">
    <property type="entry name" value="TetR_C_1"/>
    <property type="match status" value="1"/>
</dbReference>
<accession>A0ABX0SXF4</accession>
<keyword evidence="7" id="KW-1185">Reference proteome</keyword>
<dbReference type="Proteomes" id="UP000754495">
    <property type="component" value="Unassembled WGS sequence"/>
</dbReference>
<dbReference type="InterPro" id="IPR050109">
    <property type="entry name" value="HTH-type_TetR-like_transc_reg"/>
</dbReference>
<dbReference type="InterPro" id="IPR004111">
    <property type="entry name" value="Repressor_TetR_C"/>
</dbReference>
<evidence type="ECO:0000256" key="4">
    <source>
        <dbReference type="PROSITE-ProRule" id="PRU00335"/>
    </source>
</evidence>
<dbReference type="EMBL" id="JAANOU010000001">
    <property type="protein sequence ID" value="NIH81315.1"/>
    <property type="molecule type" value="Genomic_DNA"/>
</dbReference>